<sequence>MQASKRPPSKPSASHELVPVGPRDVQLSRRARRDDNGHLPTTARALVLRNGKYGARGTGELVATRKISGREKLDLLEDLMAKSKQAIATPFNLSKCYSIADSQYNVYLDDICDLRDVNFFYAHIVGEILAHSSKDKPASPNDRSVVVTAVGSRIHNSYMLASVWRIIRAYFEIFEEDGLATNNVRNKLRQDEDMRTQYLILYDIVNVLVDTAQAKFSQLATHTKHFSQYFKTYEGVDPNDLKMMFDWGAVKESYKSFVDSIIIELCLPQSVFPKYILTAILQEAVEEVPSESKRFPQALWDALGDFSVAVQLQEMLEGPLLGPEGDIWRKLPRTMPEEFEVWCDAQILSERASKELDEALDVVFPLQKAKNHVAVTDMWRRINTTYKALTGQNLDELWQLEGEIYRTAHWTARQPTADLVVYDRPQGKKQNKKNGRLAITDGNDSDSMPSLESVSDSSEDGSDNDSYDDDVVDDDDNDHDSVGYDTEEEGVMRDLLREAMDEISSYPGFFDPTQTLNEQLAEERKGNPFLKLLGSLRGRMFSSNPTLKTTDRKTPRTPYPGTKPVFTSTMQAGNAPTKGSTPPQSPRRKSMYIFSCWCLRPCIVAPVPVNRNVTVEEVDDEDAEPSKKKKKHKKKKKKSITTAPTQPQPTAPISPIVPTPPAQANASVVKSPSASMGTAQNNASSATLTNVSSIELTRQQTAQSAHSYLQSEGLKEHKSKVKSRANHANLMPIPEKEKKGLFSRFAKKREEKGDAADMPKEKDEQSLQKWFSRLGKKTKDNMHQLLGSKGDGKKGSASMKWDTFLKVMQEMGFTYDPSTAGSSVRFDPPGGEKRSISFHRPHPDSTLYPVKLKIFGKKLKDYYGWDENYLMQQAGN</sequence>
<feature type="compositionally biased region" description="Basic residues" evidence="1">
    <location>
        <begin position="627"/>
        <end position="639"/>
    </location>
</feature>
<dbReference type="EMBL" id="KI925459">
    <property type="protein sequence ID" value="ETW80860.1"/>
    <property type="molecule type" value="Genomic_DNA"/>
</dbReference>
<dbReference type="OrthoDB" id="2922289at2759"/>
<dbReference type="AlphaFoldDB" id="W4K692"/>
<feature type="compositionally biased region" description="Acidic residues" evidence="1">
    <location>
        <begin position="457"/>
        <end position="478"/>
    </location>
</feature>
<feature type="compositionally biased region" description="Pro residues" evidence="1">
    <location>
        <begin position="646"/>
        <end position="661"/>
    </location>
</feature>
<evidence type="ECO:0000313" key="3">
    <source>
        <dbReference type="Proteomes" id="UP000030671"/>
    </source>
</evidence>
<feature type="region of interest" description="Disordered" evidence="1">
    <location>
        <begin position="1"/>
        <end position="39"/>
    </location>
</feature>
<feature type="region of interest" description="Disordered" evidence="1">
    <location>
        <begin position="617"/>
        <end position="682"/>
    </location>
</feature>
<organism evidence="2 3">
    <name type="scientific">Heterobasidion irregulare (strain TC 32-1)</name>
    <dbReference type="NCBI Taxonomy" id="747525"/>
    <lineage>
        <taxon>Eukaryota</taxon>
        <taxon>Fungi</taxon>
        <taxon>Dikarya</taxon>
        <taxon>Basidiomycota</taxon>
        <taxon>Agaricomycotina</taxon>
        <taxon>Agaricomycetes</taxon>
        <taxon>Russulales</taxon>
        <taxon>Bondarzewiaceae</taxon>
        <taxon>Heterobasidion</taxon>
        <taxon>Heterobasidion annosum species complex</taxon>
    </lineage>
</organism>
<protein>
    <submittedName>
        <fullName evidence="2">Uncharacterized protein</fullName>
    </submittedName>
</protein>
<feature type="region of interest" description="Disordered" evidence="1">
    <location>
        <begin position="541"/>
        <end position="587"/>
    </location>
</feature>
<dbReference type="STRING" id="747525.W4K692"/>
<dbReference type="Proteomes" id="UP000030671">
    <property type="component" value="Unassembled WGS sequence"/>
</dbReference>
<dbReference type="eggNOG" id="ENOG502SGKN">
    <property type="taxonomic scope" value="Eukaryota"/>
</dbReference>
<reference evidence="2 3" key="1">
    <citation type="journal article" date="2012" name="New Phytol.">
        <title>Insight into trade-off between wood decay and parasitism from the genome of a fungal forest pathogen.</title>
        <authorList>
            <person name="Olson A."/>
            <person name="Aerts A."/>
            <person name="Asiegbu F."/>
            <person name="Belbahri L."/>
            <person name="Bouzid O."/>
            <person name="Broberg A."/>
            <person name="Canback B."/>
            <person name="Coutinho P.M."/>
            <person name="Cullen D."/>
            <person name="Dalman K."/>
            <person name="Deflorio G."/>
            <person name="van Diepen L.T."/>
            <person name="Dunand C."/>
            <person name="Duplessis S."/>
            <person name="Durling M."/>
            <person name="Gonthier P."/>
            <person name="Grimwood J."/>
            <person name="Fossdal C.G."/>
            <person name="Hansson D."/>
            <person name="Henrissat B."/>
            <person name="Hietala A."/>
            <person name="Himmelstrand K."/>
            <person name="Hoffmeister D."/>
            <person name="Hogberg N."/>
            <person name="James T.Y."/>
            <person name="Karlsson M."/>
            <person name="Kohler A."/>
            <person name="Kues U."/>
            <person name="Lee Y.H."/>
            <person name="Lin Y.C."/>
            <person name="Lind M."/>
            <person name="Lindquist E."/>
            <person name="Lombard V."/>
            <person name="Lucas S."/>
            <person name="Lunden K."/>
            <person name="Morin E."/>
            <person name="Murat C."/>
            <person name="Park J."/>
            <person name="Raffaello T."/>
            <person name="Rouze P."/>
            <person name="Salamov A."/>
            <person name="Schmutz J."/>
            <person name="Solheim H."/>
            <person name="Stahlberg J."/>
            <person name="Velez H."/>
            <person name="de Vries R.P."/>
            <person name="Wiebenga A."/>
            <person name="Woodward S."/>
            <person name="Yakovlev I."/>
            <person name="Garbelotto M."/>
            <person name="Martin F."/>
            <person name="Grigoriev I.V."/>
            <person name="Stenlid J."/>
        </authorList>
    </citation>
    <scope>NUCLEOTIDE SEQUENCE [LARGE SCALE GENOMIC DNA]</scope>
    <source>
        <strain evidence="2 3">TC 32-1</strain>
    </source>
</reference>
<dbReference type="InterPro" id="IPR012933">
    <property type="entry name" value="HicA_mRNA_interferase"/>
</dbReference>
<dbReference type="KEGG" id="hir:HETIRDRAFT_476581"/>
<dbReference type="HOGENOM" id="CLU_017200_0_0_1"/>
<evidence type="ECO:0000313" key="2">
    <source>
        <dbReference type="EMBL" id="ETW80860.1"/>
    </source>
</evidence>
<feature type="compositionally biased region" description="Polar residues" evidence="1">
    <location>
        <begin position="565"/>
        <end position="582"/>
    </location>
</feature>
<dbReference type="GeneID" id="20677701"/>
<proteinExistence type="predicted"/>
<dbReference type="Pfam" id="PF07927">
    <property type="entry name" value="HicA_toxin"/>
    <property type="match status" value="1"/>
</dbReference>
<accession>W4K692</accession>
<feature type="compositionally biased region" description="Polar residues" evidence="1">
    <location>
        <begin position="662"/>
        <end position="682"/>
    </location>
</feature>
<keyword evidence="3" id="KW-1185">Reference proteome</keyword>
<gene>
    <name evidence="2" type="ORF">HETIRDRAFT_476581</name>
</gene>
<name>W4K692_HETIT</name>
<dbReference type="RefSeq" id="XP_009547559.1">
    <property type="nucleotide sequence ID" value="XM_009549264.1"/>
</dbReference>
<feature type="compositionally biased region" description="Low complexity" evidence="1">
    <location>
        <begin position="1"/>
        <end position="14"/>
    </location>
</feature>
<dbReference type="InParanoid" id="W4K692"/>
<evidence type="ECO:0000256" key="1">
    <source>
        <dbReference type="SAM" id="MobiDB-lite"/>
    </source>
</evidence>
<dbReference type="GO" id="GO:0003729">
    <property type="term" value="F:mRNA binding"/>
    <property type="evidence" value="ECO:0007669"/>
    <property type="project" value="InterPro"/>
</dbReference>
<feature type="region of interest" description="Disordered" evidence="1">
    <location>
        <begin position="421"/>
        <end position="490"/>
    </location>
</feature>
<feature type="compositionally biased region" description="Low complexity" evidence="1">
    <location>
        <begin position="445"/>
        <end position="456"/>
    </location>
</feature>